<organism evidence="4 5">
    <name type="scientific">Aphanomyces stellatus</name>
    <dbReference type="NCBI Taxonomy" id="120398"/>
    <lineage>
        <taxon>Eukaryota</taxon>
        <taxon>Sar</taxon>
        <taxon>Stramenopiles</taxon>
        <taxon>Oomycota</taxon>
        <taxon>Saprolegniomycetes</taxon>
        <taxon>Saprolegniales</taxon>
        <taxon>Verrucalvaceae</taxon>
        <taxon>Aphanomyces</taxon>
    </lineage>
</organism>
<dbReference type="Proteomes" id="UP000332933">
    <property type="component" value="Unassembled WGS sequence"/>
</dbReference>
<keyword evidence="5" id="KW-1185">Reference proteome</keyword>
<feature type="coiled-coil region" evidence="1">
    <location>
        <begin position="137"/>
        <end position="164"/>
    </location>
</feature>
<feature type="compositionally biased region" description="Basic and acidic residues" evidence="2">
    <location>
        <begin position="27"/>
        <end position="41"/>
    </location>
</feature>
<name>A0A485KST7_9STRA</name>
<gene>
    <name evidence="4" type="primary">Aste57867_11351</name>
    <name evidence="3" type="ORF">As57867_011309</name>
    <name evidence="4" type="ORF">ASTE57867_11351</name>
</gene>
<dbReference type="EMBL" id="VJMH01005272">
    <property type="protein sequence ID" value="KAF0698020.1"/>
    <property type="molecule type" value="Genomic_DNA"/>
</dbReference>
<proteinExistence type="predicted"/>
<evidence type="ECO:0000256" key="2">
    <source>
        <dbReference type="SAM" id="MobiDB-lite"/>
    </source>
</evidence>
<evidence type="ECO:0000256" key="1">
    <source>
        <dbReference type="SAM" id="Coils"/>
    </source>
</evidence>
<evidence type="ECO:0000313" key="5">
    <source>
        <dbReference type="Proteomes" id="UP000332933"/>
    </source>
</evidence>
<dbReference type="AlphaFoldDB" id="A0A485KST7"/>
<feature type="region of interest" description="Disordered" evidence="2">
    <location>
        <begin position="27"/>
        <end position="48"/>
    </location>
</feature>
<evidence type="ECO:0000313" key="4">
    <source>
        <dbReference type="EMBL" id="VFT88213.1"/>
    </source>
</evidence>
<dbReference type="EMBL" id="CAADRA010005293">
    <property type="protein sequence ID" value="VFT88213.1"/>
    <property type="molecule type" value="Genomic_DNA"/>
</dbReference>
<reference evidence="3" key="2">
    <citation type="submission" date="2019-06" db="EMBL/GenBank/DDBJ databases">
        <title>Genomics analysis of Aphanomyces spp. identifies a new class of oomycete effector associated with host adaptation.</title>
        <authorList>
            <person name="Gaulin E."/>
        </authorList>
    </citation>
    <scope>NUCLEOTIDE SEQUENCE</scope>
    <source>
        <strain evidence="3">CBS 578.67</strain>
    </source>
</reference>
<keyword evidence="1" id="KW-0175">Coiled coil</keyword>
<feature type="coiled-coil region" evidence="1">
    <location>
        <begin position="207"/>
        <end position="234"/>
    </location>
</feature>
<accession>A0A485KST7</accession>
<reference evidence="4 5" key="1">
    <citation type="submission" date="2019-03" db="EMBL/GenBank/DDBJ databases">
        <authorList>
            <person name="Gaulin E."/>
            <person name="Dumas B."/>
        </authorList>
    </citation>
    <scope>NUCLEOTIDE SEQUENCE [LARGE SCALE GENOMIC DNA]</scope>
    <source>
        <strain evidence="4">CBS 568.67</strain>
    </source>
</reference>
<feature type="coiled-coil region" evidence="1">
    <location>
        <begin position="267"/>
        <end position="294"/>
    </location>
</feature>
<sequence length="300" mass="33889">MHQVEDEYAQDDIEFNLSFENAELEIEAKAESDSDPAEHPSEASGGMQGSLRQVMNAIQNVSTESSILEHLLAVSNYIAQLESKVQDLTVQNAKQTIDLYNLRQLYRTSLEENESMATSLKGEGTTSDELKATKKPMQAQLQEYMELDMEVHKAKQDKDKLATEHERVVALCAQFQQEVMWRNIDVAEGEKRLHVMTAQLEGAKMLQGESQRENADLKAQVESLLERNQTLQKHKKVLVHEVKALQKFSHVNIAGLEQDAQEARMMQKSLAMQLECVQRERDELKGQFNAMNIAAEASAA</sequence>
<dbReference type="OrthoDB" id="165696at2759"/>
<evidence type="ECO:0000313" key="3">
    <source>
        <dbReference type="EMBL" id="KAF0698020.1"/>
    </source>
</evidence>
<protein>
    <submittedName>
        <fullName evidence="4">Aste57867_11351 protein</fullName>
    </submittedName>
</protein>